<organism evidence="2 3">
    <name type="scientific">Rotaria magnacalcarata</name>
    <dbReference type="NCBI Taxonomy" id="392030"/>
    <lineage>
        <taxon>Eukaryota</taxon>
        <taxon>Metazoa</taxon>
        <taxon>Spiralia</taxon>
        <taxon>Gnathifera</taxon>
        <taxon>Rotifera</taxon>
        <taxon>Eurotatoria</taxon>
        <taxon>Bdelloidea</taxon>
        <taxon>Philodinida</taxon>
        <taxon>Philodinidae</taxon>
        <taxon>Rotaria</taxon>
    </lineage>
</organism>
<feature type="non-terminal residue" evidence="2">
    <location>
        <position position="54"/>
    </location>
</feature>
<sequence length="54" mass="6418">MNLSLLKDIDDNNQVQQMNLDRVNETMRENIDLKARIEHLEHVIQQLQSETETI</sequence>
<evidence type="ECO:0000313" key="3">
    <source>
        <dbReference type="Proteomes" id="UP000681967"/>
    </source>
</evidence>
<comment type="caution">
    <text evidence="2">The sequence shown here is derived from an EMBL/GenBank/DDBJ whole genome shotgun (WGS) entry which is preliminary data.</text>
</comment>
<evidence type="ECO:0000256" key="1">
    <source>
        <dbReference type="SAM" id="Coils"/>
    </source>
</evidence>
<dbReference type="EMBL" id="CAJOBH010038093">
    <property type="protein sequence ID" value="CAF4313489.1"/>
    <property type="molecule type" value="Genomic_DNA"/>
</dbReference>
<protein>
    <submittedName>
        <fullName evidence="2">Uncharacterized protein</fullName>
    </submittedName>
</protein>
<gene>
    <name evidence="2" type="ORF">BYL167_LOCUS27981</name>
</gene>
<reference evidence="2" key="1">
    <citation type="submission" date="2021-02" db="EMBL/GenBank/DDBJ databases">
        <authorList>
            <person name="Nowell W R."/>
        </authorList>
    </citation>
    <scope>NUCLEOTIDE SEQUENCE</scope>
</reference>
<evidence type="ECO:0000313" key="2">
    <source>
        <dbReference type="EMBL" id="CAF4313489.1"/>
    </source>
</evidence>
<name>A0A8S2TX52_9BILA</name>
<proteinExistence type="predicted"/>
<feature type="coiled-coil region" evidence="1">
    <location>
        <begin position="23"/>
        <end position="50"/>
    </location>
</feature>
<dbReference type="AlphaFoldDB" id="A0A8S2TX52"/>
<keyword evidence="1" id="KW-0175">Coiled coil</keyword>
<dbReference type="Proteomes" id="UP000681967">
    <property type="component" value="Unassembled WGS sequence"/>
</dbReference>
<accession>A0A8S2TX52</accession>
<feature type="non-terminal residue" evidence="2">
    <location>
        <position position="1"/>
    </location>
</feature>